<dbReference type="GO" id="GO:0016579">
    <property type="term" value="P:protein deubiquitination"/>
    <property type="evidence" value="ECO:0007669"/>
    <property type="project" value="InterPro"/>
</dbReference>
<feature type="region of interest" description="Disordered" evidence="2">
    <location>
        <begin position="440"/>
        <end position="477"/>
    </location>
</feature>
<name>A0A6A4W974_AMPAM</name>
<proteinExistence type="inferred from homology"/>
<keyword evidence="5" id="KW-1185">Reference proteome</keyword>
<dbReference type="InterPro" id="IPR038765">
    <property type="entry name" value="Papain-like_cys_pep_sf"/>
</dbReference>
<comment type="similarity">
    <text evidence="1">Belongs to the peptidase C19 family.</text>
</comment>
<dbReference type="PROSITE" id="PS50235">
    <property type="entry name" value="USP_3"/>
    <property type="match status" value="1"/>
</dbReference>
<dbReference type="SUPFAM" id="SSF54001">
    <property type="entry name" value="Cysteine proteinases"/>
    <property type="match status" value="1"/>
</dbReference>
<dbReference type="GO" id="GO:0005829">
    <property type="term" value="C:cytosol"/>
    <property type="evidence" value="ECO:0007669"/>
    <property type="project" value="TreeGrafter"/>
</dbReference>
<reference evidence="4 5" key="1">
    <citation type="submission" date="2019-07" db="EMBL/GenBank/DDBJ databases">
        <title>Draft genome assembly of a fouling barnacle, Amphibalanus amphitrite (Darwin, 1854): The first reference genome for Thecostraca.</title>
        <authorList>
            <person name="Kim W."/>
        </authorList>
    </citation>
    <scope>NUCLEOTIDE SEQUENCE [LARGE SCALE GENOMIC DNA]</scope>
    <source>
        <strain evidence="4">SNU_AA5</strain>
        <tissue evidence="4">Soma without cirri and trophi</tissue>
    </source>
</reference>
<evidence type="ECO:0000259" key="3">
    <source>
        <dbReference type="PROSITE" id="PS50235"/>
    </source>
</evidence>
<feature type="compositionally biased region" description="Polar residues" evidence="2">
    <location>
        <begin position="440"/>
        <end position="473"/>
    </location>
</feature>
<accession>A0A6A4W974</accession>
<protein>
    <submittedName>
        <fullName evidence="4">Ubiquitin carboxyl-terminal hydrolase 16</fullName>
    </submittedName>
</protein>
<dbReference type="GO" id="GO:0004843">
    <property type="term" value="F:cysteine-type deubiquitinase activity"/>
    <property type="evidence" value="ECO:0007669"/>
    <property type="project" value="InterPro"/>
</dbReference>
<feature type="compositionally biased region" description="Basic and acidic residues" evidence="2">
    <location>
        <begin position="215"/>
        <end position="236"/>
    </location>
</feature>
<comment type="caution">
    <text evidence="4">The sequence shown here is derived from an EMBL/GenBank/DDBJ whole genome shotgun (WGS) entry which is preliminary data.</text>
</comment>
<dbReference type="PROSITE" id="PS00972">
    <property type="entry name" value="USP_1"/>
    <property type="match status" value="1"/>
</dbReference>
<dbReference type="InterPro" id="IPR028889">
    <property type="entry name" value="USP"/>
</dbReference>
<dbReference type="PANTHER" id="PTHR24006:SF781">
    <property type="entry name" value="LD34905P"/>
    <property type="match status" value="1"/>
</dbReference>
<evidence type="ECO:0000256" key="2">
    <source>
        <dbReference type="SAM" id="MobiDB-lite"/>
    </source>
</evidence>
<dbReference type="Gene3D" id="3.90.70.10">
    <property type="entry name" value="Cysteine proteinases"/>
    <property type="match status" value="1"/>
</dbReference>
<dbReference type="EMBL" id="VIIS01001134">
    <property type="protein sequence ID" value="KAF0301699.1"/>
    <property type="molecule type" value="Genomic_DNA"/>
</dbReference>
<dbReference type="InterPro" id="IPR001394">
    <property type="entry name" value="Peptidase_C19_UCH"/>
</dbReference>
<dbReference type="Pfam" id="PF00443">
    <property type="entry name" value="UCH"/>
    <property type="match status" value="1"/>
</dbReference>
<dbReference type="OrthoDB" id="2020758at2759"/>
<evidence type="ECO:0000256" key="1">
    <source>
        <dbReference type="ARBA" id="ARBA00009085"/>
    </source>
</evidence>
<sequence length="522" mass="56948">MPQNGVGRETSDGDLLPKVKGLVNLGNSCYLNSVLQCLSQCHYLTHYLDINSRPGRKVAVSADGETMELVLPEAGPITRSLCGFLNQMHITGTGFTVSPSNLLRNVALKVPQFASCDHQDAHELLRELMEQTRLEDLRRHQNQIALGLGLSANADSNEIPGHMKARAEALSRQVSHTTIDTIFCGQLVSVVVCQACTERTYHLDSFLDLSLPVAEHKPSRSGKLRDTDERNGDSGEHVLASCKASGESRRTEPKGMTRPPNEPVPAEGTASGRGDGPPPTTGDSDKSYPPATPLNRCKWLSRALTTLAPHYQAVAGECSLLTCLNQYTAPELLTGNNKFGCDNCTELTAESASGKFGTIYRSATKQLLIYSPPPVLTIHLKRFEMSSSGLRKVNRQVQFGERFDLAPFCSSISQDLPQMRAGQRRVLYSLFGVVEHSGRLSSGLTQPTCASDAGTASSQSIRRGSPRSSQTRSLWRVSERSSARHRLDWRPRTDRSRADSVSRMLILSSNQISSLKQAGGSM</sequence>
<keyword evidence="4" id="KW-0378">Hydrolase</keyword>
<evidence type="ECO:0000313" key="4">
    <source>
        <dbReference type="EMBL" id="KAF0301699.1"/>
    </source>
</evidence>
<feature type="compositionally biased region" description="Basic and acidic residues" evidence="2">
    <location>
        <begin position="246"/>
        <end position="255"/>
    </location>
</feature>
<feature type="region of interest" description="Disordered" evidence="2">
    <location>
        <begin position="215"/>
        <end position="290"/>
    </location>
</feature>
<organism evidence="4 5">
    <name type="scientific">Amphibalanus amphitrite</name>
    <name type="common">Striped barnacle</name>
    <name type="synonym">Balanus amphitrite</name>
    <dbReference type="NCBI Taxonomy" id="1232801"/>
    <lineage>
        <taxon>Eukaryota</taxon>
        <taxon>Metazoa</taxon>
        <taxon>Ecdysozoa</taxon>
        <taxon>Arthropoda</taxon>
        <taxon>Crustacea</taxon>
        <taxon>Multicrustacea</taxon>
        <taxon>Cirripedia</taxon>
        <taxon>Thoracica</taxon>
        <taxon>Thoracicalcarea</taxon>
        <taxon>Balanomorpha</taxon>
        <taxon>Balanoidea</taxon>
        <taxon>Balanidae</taxon>
        <taxon>Amphibalaninae</taxon>
        <taxon>Amphibalanus</taxon>
    </lineage>
</organism>
<dbReference type="GO" id="GO:0005634">
    <property type="term" value="C:nucleus"/>
    <property type="evidence" value="ECO:0007669"/>
    <property type="project" value="TreeGrafter"/>
</dbReference>
<gene>
    <name evidence="4" type="primary">usp16_14</name>
    <name evidence="4" type="ORF">FJT64_026072</name>
</gene>
<dbReference type="Proteomes" id="UP000440578">
    <property type="component" value="Unassembled WGS sequence"/>
</dbReference>
<feature type="domain" description="USP" evidence="3">
    <location>
        <begin position="20"/>
        <end position="518"/>
    </location>
</feature>
<dbReference type="InterPro" id="IPR050164">
    <property type="entry name" value="Peptidase_C19"/>
</dbReference>
<dbReference type="PANTHER" id="PTHR24006">
    <property type="entry name" value="UBIQUITIN CARBOXYL-TERMINAL HYDROLASE"/>
    <property type="match status" value="1"/>
</dbReference>
<dbReference type="AlphaFoldDB" id="A0A6A4W974"/>
<evidence type="ECO:0000313" key="5">
    <source>
        <dbReference type="Proteomes" id="UP000440578"/>
    </source>
</evidence>
<dbReference type="InterPro" id="IPR018200">
    <property type="entry name" value="USP_CS"/>
</dbReference>